<proteinExistence type="predicted"/>
<keyword evidence="2" id="KW-1185">Reference proteome</keyword>
<organism evidence="1 2">
    <name type="scientific">Polarella glacialis</name>
    <name type="common">Dinoflagellate</name>
    <dbReference type="NCBI Taxonomy" id="89957"/>
    <lineage>
        <taxon>Eukaryota</taxon>
        <taxon>Sar</taxon>
        <taxon>Alveolata</taxon>
        <taxon>Dinophyceae</taxon>
        <taxon>Suessiales</taxon>
        <taxon>Suessiaceae</taxon>
        <taxon>Polarella</taxon>
    </lineage>
</organism>
<sequence length="155" mass="16752">MRLAGAMYRVGMPGTETMSLMARGGGPAPNPSSRPLAYTVAVRSRCMRAPAPKPSRDRCAAEEVAPDGRTWLRLGETPASPGAPKVITWLLLGNDYRRILREVAEEEQLQSVDLQPGQLPEHLCCFRAATALGGTEMAPWRVSWPAAADEVVVVV</sequence>
<dbReference type="EMBL" id="CAJNNV010030020">
    <property type="protein sequence ID" value="CAE8631056.1"/>
    <property type="molecule type" value="Genomic_DNA"/>
</dbReference>
<feature type="non-terminal residue" evidence="1">
    <location>
        <position position="1"/>
    </location>
</feature>
<reference evidence="1" key="1">
    <citation type="submission" date="2021-02" db="EMBL/GenBank/DDBJ databases">
        <authorList>
            <person name="Dougan E. K."/>
            <person name="Rhodes N."/>
            <person name="Thang M."/>
            <person name="Chan C."/>
        </authorList>
    </citation>
    <scope>NUCLEOTIDE SEQUENCE</scope>
</reference>
<dbReference type="Proteomes" id="UP000654075">
    <property type="component" value="Unassembled WGS sequence"/>
</dbReference>
<protein>
    <submittedName>
        <fullName evidence="1">Uncharacterized protein</fullName>
    </submittedName>
</protein>
<accession>A0A813H044</accession>
<gene>
    <name evidence="1" type="ORF">PGLA1383_LOCUS47201</name>
</gene>
<name>A0A813H044_POLGL</name>
<comment type="caution">
    <text evidence="1">The sequence shown here is derived from an EMBL/GenBank/DDBJ whole genome shotgun (WGS) entry which is preliminary data.</text>
</comment>
<evidence type="ECO:0000313" key="1">
    <source>
        <dbReference type="EMBL" id="CAE8631056.1"/>
    </source>
</evidence>
<evidence type="ECO:0000313" key="2">
    <source>
        <dbReference type="Proteomes" id="UP000654075"/>
    </source>
</evidence>
<dbReference type="AlphaFoldDB" id="A0A813H044"/>